<evidence type="ECO:0000256" key="1">
    <source>
        <dbReference type="ARBA" id="ARBA00004251"/>
    </source>
</evidence>
<feature type="region of interest" description="Disordered" evidence="11">
    <location>
        <begin position="2863"/>
        <end position="2894"/>
    </location>
</feature>
<feature type="compositionally biased region" description="Basic and acidic residues" evidence="11">
    <location>
        <begin position="2036"/>
        <end position="2047"/>
    </location>
</feature>
<feature type="region of interest" description="Disordered" evidence="11">
    <location>
        <begin position="1650"/>
        <end position="1678"/>
    </location>
</feature>
<evidence type="ECO:0000256" key="4">
    <source>
        <dbReference type="ARBA" id="ARBA00022692"/>
    </source>
</evidence>
<evidence type="ECO:0000256" key="7">
    <source>
        <dbReference type="ARBA" id="ARBA00023121"/>
    </source>
</evidence>
<feature type="region of interest" description="Disordered" evidence="11">
    <location>
        <begin position="1410"/>
        <end position="1451"/>
    </location>
</feature>
<feature type="region of interest" description="Disordered" evidence="11">
    <location>
        <begin position="1704"/>
        <end position="1773"/>
    </location>
</feature>
<keyword evidence="7" id="KW-0446">Lipid-binding</keyword>
<feature type="region of interest" description="Disordered" evidence="11">
    <location>
        <begin position="2247"/>
        <end position="2266"/>
    </location>
</feature>
<feature type="region of interest" description="Disordered" evidence="11">
    <location>
        <begin position="1231"/>
        <end position="1250"/>
    </location>
</feature>
<feature type="compositionally biased region" description="Basic and acidic residues" evidence="11">
    <location>
        <begin position="2542"/>
        <end position="2552"/>
    </location>
</feature>
<feature type="region of interest" description="Disordered" evidence="11">
    <location>
        <begin position="2178"/>
        <end position="2198"/>
    </location>
</feature>
<keyword evidence="10" id="KW-0278">Fertilization</keyword>
<feature type="region of interest" description="Disordered" evidence="11">
    <location>
        <begin position="2458"/>
        <end position="2519"/>
    </location>
</feature>
<feature type="compositionally biased region" description="Acidic residues" evidence="11">
    <location>
        <begin position="1704"/>
        <end position="1721"/>
    </location>
</feature>
<feature type="region of interest" description="Disordered" evidence="11">
    <location>
        <begin position="1283"/>
        <end position="1315"/>
    </location>
</feature>
<dbReference type="PANTHER" id="PTHR31764:SF0">
    <property type="entry name" value="GENERATIVE CELL SPECIFIC-1_HAP2 DOMAIN-CONTAINING PROTEIN"/>
    <property type="match status" value="1"/>
</dbReference>
<feature type="region of interest" description="Disordered" evidence="11">
    <location>
        <begin position="1610"/>
        <end position="1633"/>
    </location>
</feature>
<evidence type="ECO:0000256" key="6">
    <source>
        <dbReference type="ARBA" id="ARBA00022989"/>
    </source>
</evidence>
<accession>A0AAV2N5R9</accession>
<feature type="region of interest" description="Disordered" evidence="11">
    <location>
        <begin position="2672"/>
        <end position="2814"/>
    </location>
</feature>
<feature type="compositionally biased region" description="Basic and acidic residues" evidence="11">
    <location>
        <begin position="123"/>
        <end position="134"/>
    </location>
</feature>
<feature type="region of interest" description="Disordered" evidence="11">
    <location>
        <begin position="123"/>
        <end position="162"/>
    </location>
</feature>
<gene>
    <name evidence="13" type="ORF">LPLAT_LOCUS1815</name>
</gene>
<evidence type="ECO:0000313" key="14">
    <source>
        <dbReference type="Proteomes" id="UP001497644"/>
    </source>
</evidence>
<reference evidence="13" key="1">
    <citation type="submission" date="2024-04" db="EMBL/GenBank/DDBJ databases">
        <authorList>
            <consortium name="Molecular Ecology Group"/>
        </authorList>
    </citation>
    <scope>NUCLEOTIDE SEQUENCE</scope>
</reference>
<keyword evidence="5" id="KW-0732">Signal</keyword>
<feature type="region of interest" description="Disordered" evidence="11">
    <location>
        <begin position="2348"/>
        <end position="2380"/>
    </location>
</feature>
<keyword evidence="4" id="KW-0812">Transmembrane</keyword>
<feature type="compositionally biased region" description="Basic and acidic residues" evidence="11">
    <location>
        <begin position="2720"/>
        <end position="2731"/>
    </location>
</feature>
<evidence type="ECO:0000259" key="12">
    <source>
        <dbReference type="Pfam" id="PF10699"/>
    </source>
</evidence>
<feature type="region of interest" description="Disordered" evidence="11">
    <location>
        <begin position="1540"/>
        <end position="1577"/>
    </location>
</feature>
<protein>
    <recommendedName>
        <fullName evidence="12">Generative cell specific-1/HAP2 domain-containing protein</fullName>
    </recommendedName>
</protein>
<feature type="region of interest" description="Disordered" evidence="11">
    <location>
        <begin position="2593"/>
        <end position="2631"/>
    </location>
</feature>
<evidence type="ECO:0000256" key="9">
    <source>
        <dbReference type="ARBA" id="ARBA00023157"/>
    </source>
</evidence>
<feature type="compositionally biased region" description="Basic and acidic residues" evidence="11">
    <location>
        <begin position="636"/>
        <end position="655"/>
    </location>
</feature>
<feature type="compositionally biased region" description="Basic and acidic residues" evidence="11">
    <location>
        <begin position="1741"/>
        <end position="1759"/>
    </location>
</feature>
<feature type="compositionally biased region" description="Basic and acidic residues" evidence="11">
    <location>
        <begin position="2458"/>
        <end position="2468"/>
    </location>
</feature>
<comment type="similarity">
    <text evidence="2">Belongs to the HAP2/GCS1 family.</text>
</comment>
<dbReference type="EMBL" id="OZ034833">
    <property type="protein sequence ID" value="CAL1675395.1"/>
    <property type="molecule type" value="Genomic_DNA"/>
</dbReference>
<evidence type="ECO:0000256" key="2">
    <source>
        <dbReference type="ARBA" id="ARBA00010929"/>
    </source>
</evidence>
<feature type="compositionally biased region" description="Basic and acidic residues" evidence="11">
    <location>
        <begin position="1091"/>
        <end position="1110"/>
    </location>
</feature>
<proteinExistence type="inferred from homology"/>
<feature type="compositionally biased region" description="Basic and acidic residues" evidence="11">
    <location>
        <begin position="2484"/>
        <end position="2501"/>
    </location>
</feature>
<feature type="region of interest" description="Disordered" evidence="11">
    <location>
        <begin position="1063"/>
        <end position="1110"/>
    </location>
</feature>
<feature type="compositionally biased region" description="Basic residues" evidence="11">
    <location>
        <begin position="2772"/>
        <end position="2804"/>
    </location>
</feature>
<dbReference type="InterPro" id="IPR040326">
    <property type="entry name" value="HAP2/GCS1"/>
</dbReference>
<feature type="compositionally biased region" description="Polar residues" evidence="11">
    <location>
        <begin position="2735"/>
        <end position="2745"/>
    </location>
</feature>
<feature type="compositionally biased region" description="Basic and acidic residues" evidence="11">
    <location>
        <begin position="564"/>
        <end position="577"/>
    </location>
</feature>
<feature type="compositionally biased region" description="Basic and acidic residues" evidence="11">
    <location>
        <begin position="1565"/>
        <end position="1575"/>
    </location>
</feature>
<organism evidence="13 14">
    <name type="scientific">Lasius platythorax</name>
    <dbReference type="NCBI Taxonomy" id="488582"/>
    <lineage>
        <taxon>Eukaryota</taxon>
        <taxon>Metazoa</taxon>
        <taxon>Ecdysozoa</taxon>
        <taxon>Arthropoda</taxon>
        <taxon>Hexapoda</taxon>
        <taxon>Insecta</taxon>
        <taxon>Pterygota</taxon>
        <taxon>Neoptera</taxon>
        <taxon>Endopterygota</taxon>
        <taxon>Hymenoptera</taxon>
        <taxon>Apocrita</taxon>
        <taxon>Aculeata</taxon>
        <taxon>Formicoidea</taxon>
        <taxon>Formicidae</taxon>
        <taxon>Formicinae</taxon>
        <taxon>Lasius</taxon>
        <taxon>Lasius</taxon>
    </lineage>
</organism>
<dbReference type="PANTHER" id="PTHR31764">
    <property type="entry name" value="PROTEIN HAPLESS 2"/>
    <property type="match status" value="1"/>
</dbReference>
<feature type="compositionally biased region" description="Basic and acidic residues" evidence="11">
    <location>
        <begin position="350"/>
        <end position="361"/>
    </location>
</feature>
<feature type="compositionally biased region" description="Basic and acidic residues" evidence="11">
    <location>
        <begin position="2366"/>
        <end position="2380"/>
    </location>
</feature>
<evidence type="ECO:0000256" key="5">
    <source>
        <dbReference type="ARBA" id="ARBA00022729"/>
    </source>
</evidence>
<feature type="region of interest" description="Disordered" evidence="11">
    <location>
        <begin position="557"/>
        <end position="578"/>
    </location>
</feature>
<feature type="compositionally biased region" description="Basic and acidic residues" evidence="11">
    <location>
        <begin position="1650"/>
        <end position="1665"/>
    </location>
</feature>
<feature type="compositionally biased region" description="Polar residues" evidence="11">
    <location>
        <begin position="2348"/>
        <end position="2365"/>
    </location>
</feature>
<keyword evidence="6" id="KW-1133">Transmembrane helix</keyword>
<feature type="region of interest" description="Disordered" evidence="11">
    <location>
        <begin position="699"/>
        <end position="721"/>
    </location>
</feature>
<evidence type="ECO:0000256" key="10">
    <source>
        <dbReference type="ARBA" id="ARBA00023279"/>
    </source>
</evidence>
<keyword evidence="14" id="KW-1185">Reference proteome</keyword>
<feature type="region of interest" description="Disordered" evidence="11">
    <location>
        <begin position="336"/>
        <end position="365"/>
    </location>
</feature>
<keyword evidence="9" id="KW-1015">Disulfide bond</keyword>
<dbReference type="InterPro" id="IPR018928">
    <property type="entry name" value="HAP2/GCS1_dom"/>
</dbReference>
<feature type="domain" description="Generative cell specific-1/HAP2" evidence="12">
    <location>
        <begin position="1"/>
        <end position="110"/>
    </location>
</feature>
<feature type="region of interest" description="Disordered" evidence="11">
    <location>
        <begin position="2026"/>
        <end position="2047"/>
    </location>
</feature>
<feature type="compositionally biased region" description="Basic and acidic residues" evidence="11">
    <location>
        <begin position="2863"/>
        <end position="2874"/>
    </location>
</feature>
<dbReference type="GO" id="GO:0007338">
    <property type="term" value="P:single fertilization"/>
    <property type="evidence" value="ECO:0007669"/>
    <property type="project" value="UniProtKB-KW"/>
</dbReference>
<comment type="subcellular location">
    <subcellularLocation>
        <location evidence="1">Cell membrane</location>
        <topology evidence="1">Single-pass type I membrane protein</topology>
    </subcellularLocation>
</comment>
<name>A0AAV2N5R9_9HYME</name>
<dbReference type="Pfam" id="PF10699">
    <property type="entry name" value="HAP2-GCS1"/>
    <property type="match status" value="2"/>
</dbReference>
<feature type="compositionally biased region" description="Basic and acidic residues" evidence="11">
    <location>
        <begin position="1427"/>
        <end position="1437"/>
    </location>
</feature>
<evidence type="ECO:0000256" key="8">
    <source>
        <dbReference type="ARBA" id="ARBA00023136"/>
    </source>
</evidence>
<feature type="compositionally biased region" description="Polar residues" evidence="11">
    <location>
        <begin position="2473"/>
        <end position="2483"/>
    </location>
</feature>
<feature type="compositionally biased region" description="Basic and acidic residues" evidence="11">
    <location>
        <begin position="2508"/>
        <end position="2519"/>
    </location>
</feature>
<keyword evidence="3" id="KW-1003">Cell membrane</keyword>
<feature type="domain" description="Generative cell specific-1/HAP2" evidence="12">
    <location>
        <begin position="2883"/>
        <end position="2958"/>
    </location>
</feature>
<dbReference type="Proteomes" id="UP001497644">
    <property type="component" value="Chromosome 10"/>
</dbReference>
<keyword evidence="8" id="KW-0472">Membrane</keyword>
<dbReference type="GO" id="GO:0005886">
    <property type="term" value="C:plasma membrane"/>
    <property type="evidence" value="ECO:0007669"/>
    <property type="project" value="UniProtKB-SubCell"/>
</dbReference>
<feature type="compositionally biased region" description="Polar residues" evidence="11">
    <location>
        <begin position="2247"/>
        <end position="2261"/>
    </location>
</feature>
<evidence type="ECO:0000256" key="11">
    <source>
        <dbReference type="SAM" id="MobiDB-lite"/>
    </source>
</evidence>
<feature type="region of interest" description="Disordered" evidence="11">
    <location>
        <begin position="634"/>
        <end position="655"/>
    </location>
</feature>
<evidence type="ECO:0000256" key="3">
    <source>
        <dbReference type="ARBA" id="ARBA00022475"/>
    </source>
</evidence>
<sequence length="2987" mass="334001">MKINNVGKTNTREEFVLVDHVFDPIKMRKIRLHNPYVIKVRQEALLHLYGLRFQGIVNAEAREEVINNHRVNFTGCNDGLDNPTCGQMLMNGKPIPFSQGFCCSCEDAESFCSVAAESSYYQRDDSANRARNRSESSANLFDNAKAQRQVKTSGNEDEERDRQVVELKNGGTRGRVTSHDIFVNGPLGEGTLSKYRDEKQFGNNSIRESVLSSEGSRWMENANRAETLSPLLRSVFSDPSPASKEKIEAYINAVYERAMKEKADRDKNLSVENNFANFNDPKDRFRERSRWLNDGRSPIHGSVVSDPGNSIAKLTKLKGERDFRNSGKDNRKFLELEERDRSANFSESGNRQERTTTDRSRGAARLENTFDCTPTFLAIQSSRIPAESQFSRQTQRNAFSNASPDNGSLATTIQFFTSSGIPPQKDTNENINRNIVPSMIKSYGFGDGFALSSKIVISGTHRSVESGELIRRYGFRTPENISDNVNLRNALAERRNLSAAAFRNGNARSEEMEVENANVSTRISTVPAFTRLRNLSSSSSSSSLSSSSIGISRLQELPALTARPGDKSSTEIHESRTRSSLLATNEVQRFSDEFGNLYEGRTIYSSPDQETPRDVNLKNSYKFWKSPPRWKLRKSKGAEKFQRGDKGGSSKRGFEKSLSSRELIWEKRGSPDFKCDTSRNGSWKRERCFQRRSRRHLRIENEDSNSATSENLPEDEDSRREMRAIVDHYARPKVVYSERKMSETGGNGSPKKQVILESGHSYKKVRSAGGDNPFFFNKENGKESNVDKRIEDKFARISNVLKEDSAVVGIIQQTPENLKAATKSKVADISEIQDELRDDSFSRKDDRSYESVATREATSEYPAELIDTRQRSITNKNFLAIVKSTTTNNEITAISSPITLKDDSIYKESASLQSREKLSATVIGPFLSSPITRKLSHNVSKKANSDESTSPIYTNTFTMKRTGSDVFASKLSSETPSETLRRNVNDYFAVANESLGTISSSWTNSKETTVYPEAHDNRSESVRDEAENARFLELNKDSSRMIAGNFTEEPRGPAIEADLLLRGSGSITEPRTEASPSDEEGGGEGSYVGDPLRENSVDKFSERSQRSRERDEIAELVDRIVRQYAAYTPLMPDTPTFDEITEAETLPPEDEKTTTTTTVARITTTLATTTRITDATFRPSIRPLLVTTMVLSREMHDEIALDETTFVDETEATTTSLKTTISKREFRRLGRPEGKGRRVSSEIGKSEKRQRTVNRLANMTDAEGEAEDHPWYRTTEMQQIIAANGSKPAQRVEDPRRKNQRYKSKSDYFPNASSTTISSSVADDVTLAQTRNRRSDFIRESSDRDFTIFYDYVEEDNEDRAQNGRRTALSKDGKSPDMTTAPSELRSRIEKGLAGEFNYSANWKSLRRRGCESPERTQKHNAAPRDIATRDVERQANNRDGLYLDSNAREKERNAQDSLRNFALLKLRHVKDDAVDRYNEDVIARSREAISASLEIPFPAKIPTSRKDFSGSVRKRIDRRAAARIDRIASNPLENLRTASANADDLSNRGAESATGRILTGRGKSSGDQDDKGRQTDTVIRGAKLMMADDKGETSRDVFAAAKSADKKIPSSFHGAKQWKRKDAKRKINENPPRVHRAFAYDTVRETIGKIERGRKSSSVPDERNIAGSDESADRSLTDRWRRSGRRLLSSGKSYSYVEDAENEYYEDDGSETDGESDSASDNEAVAGRDDLSDLENQPVLREDRDSRKLLPETDRLADENTDAARTVMPEERTVAARDAAVVPDVQGVSEGAISRNNGKEVMDKNIDLEEKHDIEAELADPASFNDDKKKSFDESENTLRNFRIYEKIDEEPLSFREKISEDDIRDESLYETQPASMIFDTKEITTSRSLSGVGKTHENVDLSQNPITSKGEGSIKISLTGRIQVSGGFNQTPMLISFDAIPDGSSATRSSLSTELSNSIVAVETTAINLPDSNAGSTFDLPSIIEHANDEASDSMNVTADENREEVGRTNTNEVARKSREKFFDLAGGSEEEEDGRRKTAETDSSRIEKRLDKYGANSRTAKQIFLTDCSKSSIASSGEMDRTSVSRTTISERTDEAVDKLDPPASANVVRFPNILGSVLIDKDSREDQNHAKEETSRCRVDVPVGEANRSEIDRSNTTDLHVPLLRVRIEKPRVDSTNDERDGIAPCPGEDSRNVTSGGCYRIPATVRKLQLPETTVRELQQTWSNYHDSDSTQQTFPLDIQEATTNDRNAGRFSSSTRSEDDVLDQLTTGYATDETFPTETPCDRCDGESINAIRVRNMMAIVRFMMKLLRIIADEEEPPCLRTRAGETVIRVKNVIVNASSRTGNNVGKQKSATDRTTMMSERERQNFTTTERRSTITERIREKTSPLNGDTFVSEASTLPSSSDEAFKNEVLSTLFQTSTRRKVHASTLSRTTFSATPKSFLFYELERKPAHREDVSSRKDIPQLTDVEQNSSVSFNDSKEDSEAKKSSRLDDGQTNRSRPRNQDRSSADRLRLGKQEIAFATNFKRKKIGPESLREEYSARDKNVGFRTPRSTGVANDTVRSMRDTGVPRDALLEVIDAAIREDGLARTRRKSKAAGISDRRDTRTKLLNSSGGGGGSPGDWIGEHRATATRRLAVDKKLRESREVPGGIAAPEKVVFRRVRGEINPYPRDPNLGGGASDSSVKIEEHVPGNGPLAKLSTDEAPPTVSGDSGSLKRADSTEKARAIRYSSTSSVSDNVGASKIGEEVANEVTSAPSKKPDVGFRKGNRAFRKRQRKLAGTTKRKTKWRKTKRKKGGQRIKDISGTGNQRSFRRHLLMASLEPEYDADDAAARLSGRYVIGKRDAVNFRKLARGDAERRGDESRKLDGSEVDPGSRAQIRGGQDCADRGHPPNIDAAKYLESAHCLRFSDLWYSVYQLEDPIVEHTVYLQVYEKRTLGNGSIYWEDLTRDSVVRSFMPSDWARSTGTIEAIKIRSLSPTGK</sequence>
<feature type="region of interest" description="Disordered" evidence="11">
    <location>
        <begin position="1358"/>
        <end position="1383"/>
    </location>
</feature>
<feature type="region of interest" description="Disordered" evidence="11">
    <location>
        <begin position="2542"/>
        <end position="2565"/>
    </location>
</feature>
<dbReference type="GO" id="GO:0008289">
    <property type="term" value="F:lipid binding"/>
    <property type="evidence" value="ECO:0007669"/>
    <property type="project" value="UniProtKB-KW"/>
</dbReference>
<evidence type="ECO:0000313" key="13">
    <source>
        <dbReference type="EMBL" id="CAL1675395.1"/>
    </source>
</evidence>